<dbReference type="Pfam" id="PF00264">
    <property type="entry name" value="Tyrosinase"/>
    <property type="match status" value="2"/>
</dbReference>
<dbReference type="GO" id="GO:0004097">
    <property type="term" value="F:catechol oxidase activity"/>
    <property type="evidence" value="ECO:0007669"/>
    <property type="project" value="InterPro"/>
</dbReference>
<protein>
    <recommendedName>
        <fullName evidence="9 10">Tyrosinase copper-binding domain-containing protein</fullName>
    </recommendedName>
</protein>
<dbReference type="InterPro" id="IPR050316">
    <property type="entry name" value="Tyrosinase/Hemocyanin"/>
</dbReference>
<name>A0A4Y7IC16_PAPSO</name>
<gene>
    <name evidence="11" type="ORF">C5167_039418</name>
</gene>
<dbReference type="InterPro" id="IPR008922">
    <property type="entry name" value="Di-copper_centre_dom_sf"/>
</dbReference>
<keyword evidence="6" id="KW-0186">Copper</keyword>
<dbReference type="SUPFAM" id="SSF48056">
    <property type="entry name" value="Di-copper centre-containing domain"/>
    <property type="match status" value="1"/>
</dbReference>
<dbReference type="Pfam" id="PF12142">
    <property type="entry name" value="PPO1_DWL"/>
    <property type="match status" value="1"/>
</dbReference>
<evidence type="ECO:0000256" key="7">
    <source>
        <dbReference type="ARBA" id="ARBA00023157"/>
    </source>
</evidence>
<proteinExistence type="inferred from homology"/>
<comment type="similarity">
    <text evidence="2">Belongs to the tyrosinase family.</text>
</comment>
<keyword evidence="3" id="KW-0479">Metal-binding</keyword>
<feature type="compositionally biased region" description="Basic and acidic residues" evidence="8">
    <location>
        <begin position="47"/>
        <end position="59"/>
    </location>
</feature>
<dbReference type="PROSITE" id="PS00498">
    <property type="entry name" value="TYROSINASE_2"/>
    <property type="match status" value="1"/>
</dbReference>
<evidence type="ECO:0000313" key="11">
    <source>
        <dbReference type="EMBL" id="RZC46467.1"/>
    </source>
</evidence>
<evidence type="ECO:0000259" key="9">
    <source>
        <dbReference type="PROSITE" id="PS00497"/>
    </source>
</evidence>
<dbReference type="InterPro" id="IPR022739">
    <property type="entry name" value="Polyphenol_oxidase_cen"/>
</dbReference>
<feature type="compositionally biased region" description="Low complexity" evidence="8">
    <location>
        <begin position="1"/>
        <end position="25"/>
    </location>
</feature>
<dbReference type="OMA" id="FINNEHE"/>
<keyword evidence="12" id="KW-1185">Reference proteome</keyword>
<evidence type="ECO:0000259" key="10">
    <source>
        <dbReference type="PROSITE" id="PS00498"/>
    </source>
</evidence>
<evidence type="ECO:0000256" key="3">
    <source>
        <dbReference type="ARBA" id="ARBA00022723"/>
    </source>
</evidence>
<evidence type="ECO:0000256" key="6">
    <source>
        <dbReference type="ARBA" id="ARBA00023008"/>
    </source>
</evidence>
<evidence type="ECO:0000256" key="4">
    <source>
        <dbReference type="ARBA" id="ARBA00022784"/>
    </source>
</evidence>
<dbReference type="PANTHER" id="PTHR11474">
    <property type="entry name" value="TYROSINASE FAMILY MEMBER"/>
    <property type="match status" value="1"/>
</dbReference>
<feature type="domain" description="Tyrosinase copper-binding" evidence="10">
    <location>
        <begin position="327"/>
        <end position="338"/>
    </location>
</feature>
<feature type="non-terminal residue" evidence="11">
    <location>
        <position position="519"/>
    </location>
</feature>
<feature type="domain" description="Tyrosinase copper-binding" evidence="9">
    <location>
        <begin position="189"/>
        <end position="206"/>
    </location>
</feature>
<evidence type="ECO:0000256" key="1">
    <source>
        <dbReference type="ARBA" id="ARBA00001973"/>
    </source>
</evidence>
<sequence>MASLSSLNSISNASSRSPSACPSTSQKKTQISVARKHKHSRSIHCRANKDQDNHDKENNSFVDRRNMLLAGFGADRLAMAAPIAPPDLSKCGPANLPAGAVPINCCPPPDTKIIDFELPSSSTPCRVRPAAHLVDEYIAKYNKAYELMKALPDDDPRSFKQQANVHCAYCDGAYDQAASGFLKMEIQIHGSWLFFPFHRYYVYFHEKILGMQMPSMFANPDSSLHDKLRDAKHQPPYLLDLNYNLVDSNLPAQQQYTSNLTTMYRQMVSGAKTATLFLGSPYRAGDVANPGAGTLEYVPHGPVHFFAGDRSQPNVENMGNFYSAARDPIFFAHHSNCDRLWTYGKIKDCLEQENLRYKYQDVEIPWLRTKHATPKARNVEKKIAKKKDASTPEFPIVLLDKTIQILVKRPKTKSRSRKDKEGKEEILIISGIELDRGALVKFDVFINNEHEVGPESSEFAGSFTNVPHKHGRKEKKIKTRLKLGITDILEDLDVEDDEEVLVTIVPKDSGRGTEVVTIE</sequence>
<dbReference type="PRINTS" id="PR00092">
    <property type="entry name" value="TYROSINASE"/>
</dbReference>
<comment type="cofactor">
    <cofactor evidence="1">
        <name>Cu(2+)</name>
        <dbReference type="ChEBI" id="CHEBI:29036"/>
    </cofactor>
</comment>
<keyword evidence="7" id="KW-1015">Disulfide bond</keyword>
<dbReference type="Proteomes" id="UP000316621">
    <property type="component" value="Chromosome 1"/>
</dbReference>
<accession>A0A4Y7IC16</accession>
<feature type="region of interest" description="Disordered" evidence="8">
    <location>
        <begin position="1"/>
        <end position="59"/>
    </location>
</feature>
<dbReference type="InterPro" id="IPR022740">
    <property type="entry name" value="Polyphenol_oxidase_C"/>
</dbReference>
<evidence type="ECO:0000256" key="5">
    <source>
        <dbReference type="ARBA" id="ARBA00023002"/>
    </source>
</evidence>
<evidence type="ECO:0000256" key="8">
    <source>
        <dbReference type="SAM" id="MobiDB-lite"/>
    </source>
</evidence>
<reference evidence="11 12" key="1">
    <citation type="journal article" date="2018" name="Science">
        <title>The opium poppy genome and morphinan production.</title>
        <authorList>
            <person name="Guo L."/>
            <person name="Winzer T."/>
            <person name="Yang X."/>
            <person name="Li Y."/>
            <person name="Ning Z."/>
            <person name="He Z."/>
            <person name="Teodor R."/>
            <person name="Lu Y."/>
            <person name="Bowser T.A."/>
            <person name="Graham I.A."/>
            <person name="Ye K."/>
        </authorList>
    </citation>
    <scope>NUCLEOTIDE SEQUENCE [LARGE SCALE GENOMIC DNA]</scope>
    <source>
        <strain evidence="12">cv. HN1</strain>
        <tissue evidence="11">Leaves</tissue>
    </source>
</reference>
<evidence type="ECO:0000256" key="2">
    <source>
        <dbReference type="ARBA" id="ARBA00009928"/>
    </source>
</evidence>
<dbReference type="AlphaFoldDB" id="A0A4Y7IC16"/>
<dbReference type="PANTHER" id="PTHR11474:SF76">
    <property type="entry name" value="SHKT DOMAIN-CONTAINING PROTEIN"/>
    <property type="match status" value="1"/>
</dbReference>
<evidence type="ECO:0000313" key="12">
    <source>
        <dbReference type="Proteomes" id="UP000316621"/>
    </source>
</evidence>
<dbReference type="STRING" id="3469.A0A4Y7IC16"/>
<keyword evidence="4" id="KW-0883">Thioether bond</keyword>
<dbReference type="GO" id="GO:0046872">
    <property type="term" value="F:metal ion binding"/>
    <property type="evidence" value="ECO:0007669"/>
    <property type="project" value="UniProtKB-KW"/>
</dbReference>
<dbReference type="Gramene" id="RZC46467">
    <property type="protein sequence ID" value="RZC46467"/>
    <property type="gene ID" value="C5167_039418"/>
</dbReference>
<dbReference type="InterPro" id="IPR002227">
    <property type="entry name" value="Tyrosinase_Cu-bd"/>
</dbReference>
<keyword evidence="5" id="KW-0560">Oxidoreductase</keyword>
<organism evidence="11 12">
    <name type="scientific">Papaver somniferum</name>
    <name type="common">Opium poppy</name>
    <dbReference type="NCBI Taxonomy" id="3469"/>
    <lineage>
        <taxon>Eukaryota</taxon>
        <taxon>Viridiplantae</taxon>
        <taxon>Streptophyta</taxon>
        <taxon>Embryophyta</taxon>
        <taxon>Tracheophyta</taxon>
        <taxon>Spermatophyta</taxon>
        <taxon>Magnoliopsida</taxon>
        <taxon>Ranunculales</taxon>
        <taxon>Papaveraceae</taxon>
        <taxon>Papaveroideae</taxon>
        <taxon>Papaver</taxon>
    </lineage>
</organism>
<feature type="compositionally biased region" description="Basic residues" evidence="8">
    <location>
        <begin position="34"/>
        <end position="46"/>
    </location>
</feature>
<dbReference type="Gene3D" id="1.10.1280.10">
    <property type="entry name" value="Di-copper center containing domain from catechol oxidase"/>
    <property type="match status" value="1"/>
</dbReference>
<dbReference type="Pfam" id="PF12143">
    <property type="entry name" value="PPO1_KFDV"/>
    <property type="match status" value="1"/>
</dbReference>
<dbReference type="EMBL" id="CM010715">
    <property type="protein sequence ID" value="RZC46467.1"/>
    <property type="molecule type" value="Genomic_DNA"/>
</dbReference>
<dbReference type="PROSITE" id="PS00497">
    <property type="entry name" value="TYROSINASE_1"/>
    <property type="match status" value="1"/>
</dbReference>